<dbReference type="AlphaFoldDB" id="A0A1W1UF49"/>
<evidence type="ECO:0000313" key="1">
    <source>
        <dbReference type="EMBL" id="SMB79716.1"/>
    </source>
</evidence>
<gene>
    <name evidence="1" type="ORF">SAMN00120144_3984</name>
</gene>
<organism evidence="1 2">
    <name type="scientific">Hymenobacter roseosalivarius DSM 11622</name>
    <dbReference type="NCBI Taxonomy" id="645990"/>
    <lineage>
        <taxon>Bacteria</taxon>
        <taxon>Pseudomonadati</taxon>
        <taxon>Bacteroidota</taxon>
        <taxon>Cytophagia</taxon>
        <taxon>Cytophagales</taxon>
        <taxon>Hymenobacteraceae</taxon>
        <taxon>Hymenobacter</taxon>
    </lineage>
</organism>
<dbReference type="RefSeq" id="WP_084443113.1">
    <property type="nucleotide sequence ID" value="NZ_FWWW01000010.1"/>
</dbReference>
<evidence type="ECO:0008006" key="3">
    <source>
        <dbReference type="Google" id="ProtNLM"/>
    </source>
</evidence>
<keyword evidence="2" id="KW-1185">Reference proteome</keyword>
<dbReference type="PROSITE" id="PS51257">
    <property type="entry name" value="PROKAR_LIPOPROTEIN"/>
    <property type="match status" value="1"/>
</dbReference>
<dbReference type="Proteomes" id="UP000192266">
    <property type="component" value="Unassembled WGS sequence"/>
</dbReference>
<accession>A0A1W1UF49</accession>
<dbReference type="OrthoDB" id="879465at2"/>
<sequence length="145" mass="15859">MKHTIYVFALGLLLLASCKKGGDSTPHLDALFDEKFVLRYTQSAGLPDQQRPELTVTVDDVLDKRCPSCGDGGFVTTVLRVEDQQGSPQTATLCLYCGPTSSDTLTVRANSRRYVLRLHQVNPAPVAAPASLKKEEKQVVLSVKR</sequence>
<evidence type="ECO:0000313" key="2">
    <source>
        <dbReference type="Proteomes" id="UP000192266"/>
    </source>
</evidence>
<dbReference type="STRING" id="645990.SAMN00120144_3984"/>
<dbReference type="EMBL" id="FWWW01000010">
    <property type="protein sequence ID" value="SMB79716.1"/>
    <property type="molecule type" value="Genomic_DNA"/>
</dbReference>
<reference evidence="1 2" key="1">
    <citation type="submission" date="2017-04" db="EMBL/GenBank/DDBJ databases">
        <authorList>
            <person name="Afonso C.L."/>
            <person name="Miller P.J."/>
            <person name="Scott M.A."/>
            <person name="Spackman E."/>
            <person name="Goraichik I."/>
            <person name="Dimitrov K.M."/>
            <person name="Suarez D.L."/>
            <person name="Swayne D.E."/>
        </authorList>
    </citation>
    <scope>NUCLEOTIDE SEQUENCE [LARGE SCALE GENOMIC DNA]</scope>
    <source>
        <strain evidence="1 2">DSM 11622</strain>
    </source>
</reference>
<name>A0A1W1UF49_9BACT</name>
<protein>
    <recommendedName>
        <fullName evidence="3">Lipoprotein</fullName>
    </recommendedName>
</protein>
<proteinExistence type="predicted"/>